<dbReference type="PANTHER" id="PTHR43133">
    <property type="entry name" value="RNA POLYMERASE ECF-TYPE SIGMA FACTO"/>
    <property type="match status" value="1"/>
</dbReference>
<feature type="domain" description="RNA polymerase sigma factor 70 region 4 type 2" evidence="7">
    <location>
        <begin position="98"/>
        <end position="151"/>
    </location>
</feature>
<dbReference type="InterPro" id="IPR007627">
    <property type="entry name" value="RNA_pol_sigma70_r2"/>
</dbReference>
<protein>
    <submittedName>
        <fullName evidence="8">DNA-directed RNA polymerase sigma-70 factor</fullName>
    </submittedName>
</protein>
<evidence type="ECO:0000256" key="4">
    <source>
        <dbReference type="ARBA" id="ARBA00023125"/>
    </source>
</evidence>
<name>A0ABQ4BZ22_9ACTN</name>
<comment type="caution">
    <text evidence="8">The sequence shown here is derived from an EMBL/GenBank/DDBJ whole genome shotgun (WGS) entry which is preliminary data.</text>
</comment>
<dbReference type="Proteomes" id="UP000624325">
    <property type="component" value="Unassembled WGS sequence"/>
</dbReference>
<evidence type="ECO:0000256" key="1">
    <source>
        <dbReference type="ARBA" id="ARBA00010641"/>
    </source>
</evidence>
<dbReference type="InterPro" id="IPR013324">
    <property type="entry name" value="RNA_pol_sigma_r3/r4-like"/>
</dbReference>
<comment type="similarity">
    <text evidence="1">Belongs to the sigma-70 factor family. ECF subfamily.</text>
</comment>
<dbReference type="Gene3D" id="1.10.10.10">
    <property type="entry name" value="Winged helix-like DNA-binding domain superfamily/Winged helix DNA-binding domain"/>
    <property type="match status" value="1"/>
</dbReference>
<evidence type="ECO:0000259" key="7">
    <source>
        <dbReference type="Pfam" id="PF08281"/>
    </source>
</evidence>
<feature type="domain" description="RNA polymerase sigma-70 region 2" evidence="6">
    <location>
        <begin position="14"/>
        <end position="74"/>
    </location>
</feature>
<dbReference type="Pfam" id="PF04542">
    <property type="entry name" value="Sigma70_r2"/>
    <property type="match status" value="1"/>
</dbReference>
<dbReference type="InterPro" id="IPR039425">
    <property type="entry name" value="RNA_pol_sigma-70-like"/>
</dbReference>
<dbReference type="InterPro" id="IPR036388">
    <property type="entry name" value="WH-like_DNA-bd_sf"/>
</dbReference>
<keyword evidence="5" id="KW-0804">Transcription</keyword>
<dbReference type="InterPro" id="IPR014284">
    <property type="entry name" value="RNA_pol_sigma-70_dom"/>
</dbReference>
<evidence type="ECO:0000259" key="6">
    <source>
        <dbReference type="Pfam" id="PF04542"/>
    </source>
</evidence>
<keyword evidence="2" id="KW-0805">Transcription regulation</keyword>
<evidence type="ECO:0000256" key="2">
    <source>
        <dbReference type="ARBA" id="ARBA00023015"/>
    </source>
</evidence>
<dbReference type="SUPFAM" id="SSF88946">
    <property type="entry name" value="Sigma2 domain of RNA polymerase sigma factors"/>
    <property type="match status" value="1"/>
</dbReference>
<dbReference type="SUPFAM" id="SSF88659">
    <property type="entry name" value="Sigma3 and sigma4 domains of RNA polymerase sigma factors"/>
    <property type="match status" value="1"/>
</dbReference>
<gene>
    <name evidence="8" type="ORF">Air01nite_18570</name>
</gene>
<dbReference type="NCBIfam" id="TIGR02983">
    <property type="entry name" value="SigE-fam_strep"/>
    <property type="match status" value="1"/>
</dbReference>
<accession>A0ABQ4BZ22</accession>
<organism evidence="8 9">
    <name type="scientific">Asanoa iriomotensis</name>
    <dbReference type="NCBI Taxonomy" id="234613"/>
    <lineage>
        <taxon>Bacteria</taxon>
        <taxon>Bacillati</taxon>
        <taxon>Actinomycetota</taxon>
        <taxon>Actinomycetes</taxon>
        <taxon>Micromonosporales</taxon>
        <taxon>Micromonosporaceae</taxon>
        <taxon>Asanoa</taxon>
    </lineage>
</organism>
<dbReference type="GO" id="GO:0000428">
    <property type="term" value="C:DNA-directed RNA polymerase complex"/>
    <property type="evidence" value="ECO:0007669"/>
    <property type="project" value="UniProtKB-KW"/>
</dbReference>
<evidence type="ECO:0000256" key="5">
    <source>
        <dbReference type="ARBA" id="ARBA00023163"/>
    </source>
</evidence>
<dbReference type="InterPro" id="IPR014325">
    <property type="entry name" value="RNA_pol_sigma-E_actinobac"/>
</dbReference>
<reference evidence="8 9" key="1">
    <citation type="submission" date="2021-01" db="EMBL/GenBank/DDBJ databases">
        <title>Whole genome shotgun sequence of Asanoa iriomotensis NBRC 100142.</title>
        <authorList>
            <person name="Komaki H."/>
            <person name="Tamura T."/>
        </authorList>
    </citation>
    <scope>NUCLEOTIDE SEQUENCE [LARGE SCALE GENOMIC DNA]</scope>
    <source>
        <strain evidence="8 9">NBRC 100142</strain>
    </source>
</reference>
<evidence type="ECO:0000313" key="8">
    <source>
        <dbReference type="EMBL" id="GIF55762.1"/>
    </source>
</evidence>
<dbReference type="CDD" id="cd06171">
    <property type="entry name" value="Sigma70_r4"/>
    <property type="match status" value="1"/>
</dbReference>
<dbReference type="PANTHER" id="PTHR43133:SF50">
    <property type="entry name" value="ECF RNA POLYMERASE SIGMA FACTOR SIGM"/>
    <property type="match status" value="1"/>
</dbReference>
<dbReference type="Gene3D" id="1.10.1740.10">
    <property type="match status" value="1"/>
</dbReference>
<keyword evidence="8" id="KW-0240">DNA-directed RNA polymerase</keyword>
<dbReference type="InterPro" id="IPR013325">
    <property type="entry name" value="RNA_pol_sigma_r2"/>
</dbReference>
<dbReference type="EMBL" id="BONC01000009">
    <property type="protein sequence ID" value="GIF55762.1"/>
    <property type="molecule type" value="Genomic_DNA"/>
</dbReference>
<evidence type="ECO:0000256" key="3">
    <source>
        <dbReference type="ARBA" id="ARBA00023082"/>
    </source>
</evidence>
<proteinExistence type="inferred from homology"/>
<dbReference type="RefSeq" id="WP_239090599.1">
    <property type="nucleotide sequence ID" value="NZ_BAAALU010000010.1"/>
</dbReference>
<keyword evidence="4" id="KW-0238">DNA-binding</keyword>
<sequence length="166" mass="18992">MARDDRDFNEFVELRYGELLRMAYLLTGSSHDAEDLVQSALAKVMRRWHKVDDPLAYLRRTMANEQITWWHRLRSREAVGVRAPEPAVDDATDRVVQRQAVLSALRKLPARTRVVVVLRYLDDMSEAQVAALLGWPLGTVKSQSSRGLSRLRDLLGVAEPVKEKVR</sequence>
<keyword evidence="9" id="KW-1185">Reference proteome</keyword>
<dbReference type="Pfam" id="PF08281">
    <property type="entry name" value="Sigma70_r4_2"/>
    <property type="match status" value="1"/>
</dbReference>
<evidence type="ECO:0000313" key="9">
    <source>
        <dbReference type="Proteomes" id="UP000624325"/>
    </source>
</evidence>
<keyword evidence="3" id="KW-0731">Sigma factor</keyword>
<dbReference type="NCBIfam" id="TIGR02937">
    <property type="entry name" value="sigma70-ECF"/>
    <property type="match status" value="1"/>
</dbReference>
<dbReference type="InterPro" id="IPR013249">
    <property type="entry name" value="RNA_pol_sigma70_r4_t2"/>
</dbReference>